<evidence type="ECO:0000256" key="5">
    <source>
        <dbReference type="ARBA" id="ARBA00022801"/>
    </source>
</evidence>
<keyword evidence="6" id="KW-0256">Endoplasmic reticulum</keyword>
<organism evidence="13 14">
    <name type="scientific">Cladophialophora immunda</name>
    <dbReference type="NCBI Taxonomy" id="569365"/>
    <lineage>
        <taxon>Eukaryota</taxon>
        <taxon>Fungi</taxon>
        <taxon>Dikarya</taxon>
        <taxon>Ascomycota</taxon>
        <taxon>Pezizomycotina</taxon>
        <taxon>Eurotiomycetes</taxon>
        <taxon>Chaetothyriomycetidae</taxon>
        <taxon>Chaetothyriales</taxon>
        <taxon>Herpotrichiellaceae</taxon>
        <taxon>Cladophialophora</taxon>
    </lineage>
</organism>
<keyword evidence="14" id="KW-1185">Reference proteome</keyword>
<evidence type="ECO:0000256" key="4">
    <source>
        <dbReference type="ARBA" id="ARBA00022692"/>
    </source>
</evidence>
<comment type="similarity">
    <text evidence="2">Belongs to the peptidase U48 family.</text>
</comment>
<evidence type="ECO:0000256" key="8">
    <source>
        <dbReference type="ARBA" id="ARBA00023136"/>
    </source>
</evidence>
<evidence type="ECO:0000256" key="1">
    <source>
        <dbReference type="ARBA" id="ARBA00004477"/>
    </source>
</evidence>
<dbReference type="RefSeq" id="XP_016249249.1">
    <property type="nucleotide sequence ID" value="XM_016391730.1"/>
</dbReference>
<dbReference type="VEuPathDB" id="FungiDB:PV07_04881"/>
<evidence type="ECO:0000256" key="2">
    <source>
        <dbReference type="ARBA" id="ARBA00006897"/>
    </source>
</evidence>
<keyword evidence="3" id="KW-0645">Protease</keyword>
<dbReference type="EMBL" id="KN847042">
    <property type="protein sequence ID" value="KIW29034.1"/>
    <property type="molecule type" value="Genomic_DNA"/>
</dbReference>
<feature type="transmembrane region" description="Helical" evidence="11">
    <location>
        <begin position="90"/>
        <end position="107"/>
    </location>
</feature>
<keyword evidence="8 11" id="KW-0472">Membrane</keyword>
<keyword evidence="4 11" id="KW-0812">Transmembrane</keyword>
<dbReference type="PANTHER" id="PTHR13046:SF0">
    <property type="entry name" value="CAAX PRENYL PROTEASE 2"/>
    <property type="match status" value="1"/>
</dbReference>
<comment type="catalytic activity">
    <reaction evidence="9">
        <text>Hydrolyzes the peptide bond -P2-(S-farnesyl or geranylgeranyl)C-P1'-P2'-P3'-COOH where P1' and P2' are amino acids with aliphatic sidechains and P3' is any C-terminal residue.</text>
        <dbReference type="EC" id="3.4.26.1"/>
    </reaction>
</comment>
<evidence type="ECO:0000256" key="7">
    <source>
        <dbReference type="ARBA" id="ARBA00022989"/>
    </source>
</evidence>
<name>A0A0D2CZT2_9EURO</name>
<dbReference type="AlphaFoldDB" id="A0A0D2CZT2"/>
<gene>
    <name evidence="13" type="ORF">PV07_04881</name>
</gene>
<dbReference type="GeneID" id="27344075"/>
<dbReference type="Pfam" id="PF02517">
    <property type="entry name" value="Rce1-like"/>
    <property type="match status" value="1"/>
</dbReference>
<dbReference type="GO" id="GO:0005789">
    <property type="term" value="C:endoplasmic reticulum membrane"/>
    <property type="evidence" value="ECO:0007669"/>
    <property type="project" value="UniProtKB-SubCell"/>
</dbReference>
<evidence type="ECO:0000256" key="3">
    <source>
        <dbReference type="ARBA" id="ARBA00022670"/>
    </source>
</evidence>
<evidence type="ECO:0000256" key="11">
    <source>
        <dbReference type="SAM" id="Phobius"/>
    </source>
</evidence>
<sequence length="244" mass="28249">MLGCWPVRPWDLFRSFTLTFLLYVGPLFEKIFVEGEFDDLRHRGVAAISESLSSWQGYRNYVAGPITEEVVFRSVLIPIHLLAKISPGKIVFLTPLYFGIAHIHHFYEFHLTHPHVSLVPVFLRSLLQFTYTTLFGWFAAFIYIRTSSLYACIIIHSFCNWVGLPRFWGRVRRPEYYPISPVVIRGKDDTDLVQASTEGKTLRLRWTVAYYLLLAAGAYGFYRGLWPLTASEAALAEFARDKRR</sequence>
<dbReference type="OrthoDB" id="271604at2759"/>
<dbReference type="RefSeq" id="XP_016249250.1">
    <property type="nucleotide sequence ID" value="XM_016391731.1"/>
</dbReference>
<feature type="transmembrane region" description="Helical" evidence="11">
    <location>
        <begin position="127"/>
        <end position="144"/>
    </location>
</feature>
<keyword evidence="5" id="KW-0378">Hydrolase</keyword>
<dbReference type="EMBL" id="KN847042">
    <property type="protein sequence ID" value="KIW29033.1"/>
    <property type="molecule type" value="Genomic_DNA"/>
</dbReference>
<evidence type="ECO:0000256" key="10">
    <source>
        <dbReference type="ARBA" id="ARBA00049729"/>
    </source>
</evidence>
<dbReference type="Proteomes" id="UP000054466">
    <property type="component" value="Unassembled WGS sequence"/>
</dbReference>
<evidence type="ECO:0000313" key="13">
    <source>
        <dbReference type="EMBL" id="KIW29034.1"/>
    </source>
</evidence>
<proteinExistence type="inferred from homology"/>
<reference evidence="13 14" key="1">
    <citation type="submission" date="2015-01" db="EMBL/GenBank/DDBJ databases">
        <title>The Genome Sequence of Cladophialophora immunda CBS83496.</title>
        <authorList>
            <consortium name="The Broad Institute Genomics Platform"/>
            <person name="Cuomo C."/>
            <person name="de Hoog S."/>
            <person name="Gorbushina A."/>
            <person name="Stielow B."/>
            <person name="Teixiera M."/>
            <person name="Abouelleil A."/>
            <person name="Chapman S.B."/>
            <person name="Priest M."/>
            <person name="Young S.K."/>
            <person name="Wortman J."/>
            <person name="Nusbaum C."/>
            <person name="Birren B."/>
        </authorList>
    </citation>
    <scope>NUCLEOTIDE SEQUENCE [LARGE SCALE GENOMIC DNA]</scope>
    <source>
        <strain evidence="13 14">CBS 83496</strain>
    </source>
</reference>
<dbReference type="PANTHER" id="PTHR13046">
    <property type="entry name" value="PROTEASE U48 CAAX PRENYL PROTEASE RCE1"/>
    <property type="match status" value="1"/>
</dbReference>
<evidence type="ECO:0000259" key="12">
    <source>
        <dbReference type="Pfam" id="PF02517"/>
    </source>
</evidence>
<dbReference type="GO" id="GO:0004222">
    <property type="term" value="F:metalloendopeptidase activity"/>
    <property type="evidence" value="ECO:0007669"/>
    <property type="project" value="InterPro"/>
</dbReference>
<dbReference type="EC" id="3.4.26.1" evidence="10"/>
<protein>
    <recommendedName>
        <fullName evidence="10">intramembrane prenyl-peptidase Rce1</fullName>
        <ecNumber evidence="10">3.4.26.1</ecNumber>
    </recommendedName>
</protein>
<accession>A0A0D2CZT2</accession>
<keyword evidence="7 11" id="KW-1133">Transmembrane helix</keyword>
<dbReference type="GO" id="GO:0071586">
    <property type="term" value="P:CAAX-box protein processing"/>
    <property type="evidence" value="ECO:0007669"/>
    <property type="project" value="InterPro"/>
</dbReference>
<feature type="transmembrane region" description="Helical" evidence="11">
    <location>
        <begin position="204"/>
        <end position="222"/>
    </location>
</feature>
<feature type="transmembrane region" description="Helical" evidence="11">
    <location>
        <begin position="12"/>
        <end position="33"/>
    </location>
</feature>
<comment type="subcellular location">
    <subcellularLocation>
        <location evidence="1">Endoplasmic reticulum membrane</location>
        <topology evidence="1">Multi-pass membrane protein</topology>
    </subcellularLocation>
</comment>
<evidence type="ECO:0000256" key="9">
    <source>
        <dbReference type="ARBA" id="ARBA00047280"/>
    </source>
</evidence>
<dbReference type="InterPro" id="IPR003675">
    <property type="entry name" value="Rce1/LyrA-like_dom"/>
</dbReference>
<evidence type="ECO:0000313" key="14">
    <source>
        <dbReference type="Proteomes" id="UP000054466"/>
    </source>
</evidence>
<evidence type="ECO:0000256" key="6">
    <source>
        <dbReference type="ARBA" id="ARBA00022824"/>
    </source>
</evidence>
<feature type="domain" description="CAAX prenyl protease 2/Lysostaphin resistance protein A-like" evidence="12">
    <location>
        <begin position="54"/>
        <end position="162"/>
    </location>
</feature>
<dbReference type="InterPro" id="IPR039731">
    <property type="entry name" value="Rce1"/>
</dbReference>
<dbReference type="HOGENOM" id="CLU_049909_1_1_1"/>